<evidence type="ECO:0000313" key="1">
    <source>
        <dbReference type="EMBL" id="GLQ20333.1"/>
    </source>
</evidence>
<dbReference type="EMBL" id="BSNJ01000002">
    <property type="protein sequence ID" value="GLQ20333.1"/>
    <property type="molecule type" value="Genomic_DNA"/>
</dbReference>
<sequence length="242" mass="27999">MQTVICMKWGTRYGPEFVNRMWAAVKRNTARPTRLVCLTDDETGIDPDVQCFPIPDINLPPNLINTPWRKLVLWKSPLADLSGDVLFLDLDLVITGSLDVMFHFEPGRYCVIENWTQMGQGNGNTSAFRFPVGKHADIFDNFQADPDRVLSSYRIEQLYISREVSDMVFWPDLWCASFKHTLLPPWPMNFFKAPGLPEETRIVAFTGKPDQDEAMRGEWPVKAGWKKLYKHVRPTPWIAEHW</sequence>
<dbReference type="SUPFAM" id="SSF53448">
    <property type="entry name" value="Nucleotide-diphospho-sugar transferases"/>
    <property type="match status" value="1"/>
</dbReference>
<comment type="caution">
    <text evidence="1">The sequence shown here is derived from an EMBL/GenBank/DDBJ whole genome shotgun (WGS) entry which is preliminary data.</text>
</comment>
<reference evidence="1" key="1">
    <citation type="journal article" date="2014" name="Int. J. Syst. Evol. Microbiol.">
        <title>Complete genome of a new Firmicutes species belonging to the dominant human colonic microbiota ('Ruminococcus bicirculans') reveals two chromosomes and a selective capacity to utilize plant glucans.</title>
        <authorList>
            <consortium name="NISC Comparative Sequencing Program"/>
            <person name="Wegmann U."/>
            <person name="Louis P."/>
            <person name="Goesmann A."/>
            <person name="Henrissat B."/>
            <person name="Duncan S.H."/>
            <person name="Flint H.J."/>
        </authorList>
    </citation>
    <scope>NUCLEOTIDE SEQUENCE</scope>
    <source>
        <strain evidence="1">NBRC 108216</strain>
    </source>
</reference>
<reference evidence="1" key="2">
    <citation type="submission" date="2023-01" db="EMBL/GenBank/DDBJ databases">
        <title>Draft genome sequence of Algimonas porphyrae strain NBRC 108216.</title>
        <authorList>
            <person name="Sun Q."/>
            <person name="Mori K."/>
        </authorList>
    </citation>
    <scope>NUCLEOTIDE SEQUENCE</scope>
    <source>
        <strain evidence="1">NBRC 108216</strain>
    </source>
</reference>
<gene>
    <name evidence="1" type="ORF">GCM10007854_12880</name>
</gene>
<protein>
    <recommendedName>
        <fullName evidence="3">Glycosyltransferase</fullName>
    </recommendedName>
</protein>
<evidence type="ECO:0000313" key="2">
    <source>
        <dbReference type="Proteomes" id="UP001161390"/>
    </source>
</evidence>
<dbReference type="InterPro" id="IPR029044">
    <property type="entry name" value="Nucleotide-diphossugar_trans"/>
</dbReference>
<dbReference type="RefSeq" id="WP_284370809.1">
    <property type="nucleotide sequence ID" value="NZ_BSNJ01000002.1"/>
</dbReference>
<keyword evidence="2" id="KW-1185">Reference proteome</keyword>
<proteinExistence type="predicted"/>
<name>A0ABQ5V0J8_9PROT</name>
<dbReference type="Proteomes" id="UP001161390">
    <property type="component" value="Unassembled WGS sequence"/>
</dbReference>
<accession>A0ABQ5V0J8</accession>
<organism evidence="1 2">
    <name type="scientific">Algimonas porphyrae</name>
    <dbReference type="NCBI Taxonomy" id="1128113"/>
    <lineage>
        <taxon>Bacteria</taxon>
        <taxon>Pseudomonadati</taxon>
        <taxon>Pseudomonadota</taxon>
        <taxon>Alphaproteobacteria</taxon>
        <taxon>Maricaulales</taxon>
        <taxon>Robiginitomaculaceae</taxon>
        <taxon>Algimonas</taxon>
    </lineage>
</organism>
<evidence type="ECO:0008006" key="3">
    <source>
        <dbReference type="Google" id="ProtNLM"/>
    </source>
</evidence>